<dbReference type="RefSeq" id="WP_184809795.1">
    <property type="nucleotide sequence ID" value="NZ_JACHJQ010000002.1"/>
</dbReference>
<proteinExistence type="predicted"/>
<comment type="caution">
    <text evidence="1">The sequence shown here is derived from an EMBL/GenBank/DDBJ whole genome shotgun (WGS) entry which is preliminary data.</text>
</comment>
<protein>
    <submittedName>
        <fullName evidence="1">Uncharacterized protein</fullName>
    </submittedName>
</protein>
<dbReference type="AlphaFoldDB" id="A0A7W7Q263"/>
<sequence length="54" mass="5950">MGWVVDIPVAEPLSHELVPFHDGGYAALVFVIAREADTPDLLRGFLNDWPSITT</sequence>
<name>A0A7W7Q263_9PSEU</name>
<evidence type="ECO:0000313" key="2">
    <source>
        <dbReference type="Proteomes" id="UP000520767"/>
    </source>
</evidence>
<dbReference type="EMBL" id="JACHJQ010000002">
    <property type="protein sequence ID" value="MBB4905587.1"/>
    <property type="molecule type" value="Genomic_DNA"/>
</dbReference>
<keyword evidence="2" id="KW-1185">Reference proteome</keyword>
<gene>
    <name evidence="1" type="ORF">FHR82_001804</name>
</gene>
<evidence type="ECO:0000313" key="1">
    <source>
        <dbReference type="EMBL" id="MBB4905587.1"/>
    </source>
</evidence>
<accession>A0A7W7Q263</accession>
<dbReference type="Proteomes" id="UP000520767">
    <property type="component" value="Unassembled WGS sequence"/>
</dbReference>
<organism evidence="1 2">
    <name type="scientific">Actinophytocola algeriensis</name>
    <dbReference type="NCBI Taxonomy" id="1768010"/>
    <lineage>
        <taxon>Bacteria</taxon>
        <taxon>Bacillati</taxon>
        <taxon>Actinomycetota</taxon>
        <taxon>Actinomycetes</taxon>
        <taxon>Pseudonocardiales</taxon>
        <taxon>Pseudonocardiaceae</taxon>
    </lineage>
</organism>
<reference evidence="1 2" key="1">
    <citation type="submission" date="2020-08" db="EMBL/GenBank/DDBJ databases">
        <title>Genomic Encyclopedia of Type Strains, Phase III (KMG-III): the genomes of soil and plant-associated and newly described type strains.</title>
        <authorList>
            <person name="Whitman W."/>
        </authorList>
    </citation>
    <scope>NUCLEOTIDE SEQUENCE [LARGE SCALE GENOMIC DNA]</scope>
    <source>
        <strain evidence="1 2">CECT 8960</strain>
    </source>
</reference>